<dbReference type="EMBL" id="CAACVI010000002">
    <property type="protein sequence ID" value="VEN73026.1"/>
    <property type="molecule type" value="Genomic_DNA"/>
</dbReference>
<reference evidence="3" key="1">
    <citation type="submission" date="2019-01" db="EMBL/GenBank/DDBJ databases">
        <authorList>
            <consortium name="Genoscope - CEA"/>
            <person name="William W."/>
        </authorList>
    </citation>
    <scope>NUCLEOTIDE SEQUENCE</scope>
    <source>
        <strain evidence="3">CR-1</strain>
    </source>
</reference>
<accession>A0A484HCQ7</accession>
<evidence type="ECO:0000259" key="1">
    <source>
        <dbReference type="Pfam" id="PF00534"/>
    </source>
</evidence>
<dbReference type="Gene3D" id="3.40.50.2000">
    <property type="entry name" value="Glycogen Phosphorylase B"/>
    <property type="match status" value="2"/>
</dbReference>
<feature type="domain" description="Glycosyl transferase family 1" evidence="1">
    <location>
        <begin position="675"/>
        <end position="852"/>
    </location>
</feature>
<dbReference type="PANTHER" id="PTHR12526">
    <property type="entry name" value="GLYCOSYLTRANSFERASE"/>
    <property type="match status" value="1"/>
</dbReference>
<dbReference type="InterPro" id="IPR001296">
    <property type="entry name" value="Glyco_trans_1"/>
</dbReference>
<evidence type="ECO:0000259" key="2">
    <source>
        <dbReference type="Pfam" id="PF00535"/>
    </source>
</evidence>
<evidence type="ECO:0008006" key="4">
    <source>
        <dbReference type="Google" id="ProtNLM"/>
    </source>
</evidence>
<dbReference type="PANTHER" id="PTHR12526:SF630">
    <property type="entry name" value="GLYCOSYLTRANSFERASE"/>
    <property type="match status" value="1"/>
</dbReference>
<dbReference type="SUPFAM" id="SSF53448">
    <property type="entry name" value="Nucleotide-diphospho-sugar transferases"/>
    <property type="match status" value="1"/>
</dbReference>
<proteinExistence type="predicted"/>
<dbReference type="SUPFAM" id="SSF53756">
    <property type="entry name" value="UDP-Glycosyltransferase/glycogen phosphorylase"/>
    <property type="match status" value="2"/>
</dbReference>
<dbReference type="AlphaFoldDB" id="A0A484HCQ7"/>
<dbReference type="CDD" id="cd03801">
    <property type="entry name" value="GT4_PimA-like"/>
    <property type="match status" value="2"/>
</dbReference>
<gene>
    <name evidence="3" type="ORF">EPICR_100072</name>
</gene>
<dbReference type="Pfam" id="PF00535">
    <property type="entry name" value="Glycos_transf_2"/>
    <property type="match status" value="1"/>
</dbReference>
<feature type="domain" description="Glycosyltransferase 2-like" evidence="2">
    <location>
        <begin position="10"/>
        <end position="143"/>
    </location>
</feature>
<dbReference type="Pfam" id="PF00534">
    <property type="entry name" value="Glycos_transf_1"/>
    <property type="match status" value="2"/>
</dbReference>
<organism evidence="3">
    <name type="scientific">uncultured Desulfobacteraceae bacterium</name>
    <dbReference type="NCBI Taxonomy" id="218296"/>
    <lineage>
        <taxon>Bacteria</taxon>
        <taxon>Pseudomonadati</taxon>
        <taxon>Thermodesulfobacteriota</taxon>
        <taxon>Desulfobacteria</taxon>
        <taxon>Desulfobacterales</taxon>
        <taxon>Desulfobacteraceae</taxon>
        <taxon>environmental samples</taxon>
    </lineage>
</organism>
<dbReference type="GO" id="GO:0016757">
    <property type="term" value="F:glycosyltransferase activity"/>
    <property type="evidence" value="ECO:0007669"/>
    <property type="project" value="UniProtKB-KW"/>
</dbReference>
<dbReference type="InterPro" id="IPR029044">
    <property type="entry name" value="Nucleotide-diphossugar_trans"/>
</dbReference>
<protein>
    <recommendedName>
        <fullName evidence="4">Glycosyltransferase</fullName>
    </recommendedName>
</protein>
<dbReference type="InterPro" id="IPR001173">
    <property type="entry name" value="Glyco_trans_2-like"/>
</dbReference>
<evidence type="ECO:0000313" key="3">
    <source>
        <dbReference type="EMBL" id="VEN73026.1"/>
    </source>
</evidence>
<dbReference type="Gene3D" id="3.90.550.10">
    <property type="entry name" value="Spore Coat Polysaccharide Biosynthesis Protein SpsA, Chain A"/>
    <property type="match status" value="1"/>
</dbReference>
<feature type="domain" description="Glycosyl transferase family 1" evidence="1">
    <location>
        <begin position="1059"/>
        <end position="1233"/>
    </location>
</feature>
<sequence length="1273" mass="144649">MSHNRPPILSVCVITYQHAGYIKQCLDGILMQETDFAFEICLGEDKSHDGTREICLKYAQNHPDQIRLFLRDRKNVIHVDGKPSTDRYNLIQTLKACGGQYIAMCEGDDYWTDPYKLQKQVDFLEKNPDYAICFHRVTTIKHGRVAKGYFPDKVPETTTIRDLIRLNYIHTASCVFRNHFNPHIPDILYESPLDDYALNLLNAQYGKIKRLDEKMAVYRLHGHSIHSSIPIKDKKLAVLHTYDKFIDYFSHDGELKRRLMESRWRLLRSFENDIFDSTLFIDAGKRFGPEERLVMANLSPADYIGPMTIRFDIPPRYKEIKSFRWDPAGKPCEVRILEISYEDSSGTAHHFSPRSISSNGTIQNGHPGDILFDTRDPMVFLDIGGRVKSISIRCFVKPHSSLSTTQKKIITRQASLLKAKEIRIQEIENSLAWRLSQKTLNFLERLFFMRPILSKAMAFDRWLKTRRDRPFFSRNDIINRFRSAPEKKQAGGFPESAGDGSILFVSHDARLAGAQKLLLHLIQWLVEHTQFRLKIICLEGGFLLNHFQRLAPTLVWEDFSRNFPSRSERKTELLEFCGGIDLIYGNTSASPAIYDELDFLKAPVLTHVHELEKTMRRIPKGVIKKMKRHTNAYITCSTPVFDYLKKNHYLDAKQAFTVFEFIDDYPFPDPPPPKPALRKSLGLKENACLVFGCGTLFWRKGTDLFIETALTLLQKGYDAFHFHWIGENRWDEQNPFGKSPSWKQLEKIIRDRGLAGHISFEGVKDDPRKYFSAGDLFLMTSREDPFPLVCLEAAQCGLPVICFDGAGGAPEFVENDAGFAVPFEDVDAMAGKVAYLMDNPDIRKKMGKRAREKALARHTVGTGVPHILECCRKVGNFKPRAESNSKKAVIVTHSTLETGAPQIIFNVARRLWEMDGIEIICFSLDEGPLLSRFQKYGEAWSVTNGKINGKGISISRHLKNSGAPPAFALVNTAGCGSVMPEIKKCGVPAAVLIHDYTRHFDPPYLKNMYNLSDHIVYSSSFMIEVNRRDFSFDLEKTSVIPQGLYKKEILTDDLPKLRKKRRKRLKISQNAFVVMGCGYIAPRKGVDLFVGAAIQTIAMAGGEHDIHFVWVGGEILNETPDTYTDFLKRDAANAGYEKRIHFAGHAERLSPWYAAADLFFLSSREDPFPTVVLEALAAGIPVIGIQNASGSTDLIQRAGGTLVGYHERDRIPAQIMEFVENPAIRMKAAATGRRIVENEFDFDDYVLKLKKMAVEKLSADPKIFVGPGDSKRL</sequence>
<name>A0A484HCQ7_9BACT</name>